<evidence type="ECO:0000313" key="3">
    <source>
        <dbReference type="EMBL" id="GAA4478748.1"/>
    </source>
</evidence>
<reference evidence="4" key="1">
    <citation type="journal article" date="2019" name="Int. J. Syst. Evol. Microbiol.">
        <title>The Global Catalogue of Microorganisms (GCM) 10K type strain sequencing project: providing services to taxonomists for standard genome sequencing and annotation.</title>
        <authorList>
            <consortium name="The Broad Institute Genomics Platform"/>
            <consortium name="The Broad Institute Genome Sequencing Center for Infectious Disease"/>
            <person name="Wu L."/>
            <person name="Ma J."/>
        </authorList>
    </citation>
    <scope>NUCLEOTIDE SEQUENCE [LARGE SCALE GENOMIC DNA]</scope>
    <source>
        <strain evidence="4">JCM 32206</strain>
    </source>
</reference>
<organism evidence="3 4">
    <name type="scientific">Rhodococcus olei</name>
    <dbReference type="NCBI Taxonomy" id="2161675"/>
    <lineage>
        <taxon>Bacteria</taxon>
        <taxon>Bacillati</taxon>
        <taxon>Actinomycetota</taxon>
        <taxon>Actinomycetes</taxon>
        <taxon>Mycobacteriales</taxon>
        <taxon>Nocardiaceae</taxon>
        <taxon>Rhodococcus</taxon>
    </lineage>
</organism>
<dbReference type="RefSeq" id="WP_345344831.1">
    <property type="nucleotide sequence ID" value="NZ_BAABFB010000036.1"/>
</dbReference>
<dbReference type="PANTHER" id="PTHR42993:SF1">
    <property type="entry name" value="MAOC-LIKE DEHYDRATASE DOMAIN-CONTAINING PROTEIN"/>
    <property type="match status" value="1"/>
</dbReference>
<dbReference type="Gene3D" id="3.10.129.10">
    <property type="entry name" value="Hotdog Thioesterase"/>
    <property type="match status" value="1"/>
</dbReference>
<dbReference type="CDD" id="cd03450">
    <property type="entry name" value="NodN"/>
    <property type="match status" value="1"/>
</dbReference>
<dbReference type="SUPFAM" id="SSF54637">
    <property type="entry name" value="Thioesterase/thiol ester dehydrase-isomerase"/>
    <property type="match status" value="1"/>
</dbReference>
<evidence type="ECO:0000259" key="2">
    <source>
        <dbReference type="Pfam" id="PF01575"/>
    </source>
</evidence>
<evidence type="ECO:0000256" key="1">
    <source>
        <dbReference type="ARBA" id="ARBA00005254"/>
    </source>
</evidence>
<dbReference type="InterPro" id="IPR029069">
    <property type="entry name" value="HotDog_dom_sf"/>
</dbReference>
<proteinExistence type="inferred from homology"/>
<accession>A0ABP8NZP2</accession>
<name>A0ABP8NZP2_9NOCA</name>
<dbReference type="Proteomes" id="UP001501183">
    <property type="component" value="Unassembled WGS sequence"/>
</dbReference>
<dbReference type="EMBL" id="BAABFB010000036">
    <property type="protein sequence ID" value="GAA4478748.1"/>
    <property type="molecule type" value="Genomic_DNA"/>
</dbReference>
<sequence>MTLRTFESIDAVRDALGDMIGPGEWFTVDQDRIDAFADATGDHQWIHTDPARAATGPYGATIAHGYLTVSLLPALAAGLYSIAVGSARVNYGSNKVRFPAPVRAGSRVRASATPIDCRTGDAGTFITTRFVVEVEGGDKPALVAETVTLVAP</sequence>
<dbReference type="PANTHER" id="PTHR42993">
    <property type="entry name" value="MAOC-LIKE DEHYDRATASE DOMAIN-CONTAINING PROTEIN"/>
    <property type="match status" value="1"/>
</dbReference>
<gene>
    <name evidence="3" type="ORF">GCM10023094_22860</name>
</gene>
<evidence type="ECO:0000313" key="4">
    <source>
        <dbReference type="Proteomes" id="UP001501183"/>
    </source>
</evidence>
<keyword evidence="4" id="KW-1185">Reference proteome</keyword>
<comment type="caution">
    <text evidence="3">The sequence shown here is derived from an EMBL/GenBank/DDBJ whole genome shotgun (WGS) entry which is preliminary data.</text>
</comment>
<feature type="domain" description="MaoC-like" evidence="2">
    <location>
        <begin position="22"/>
        <end position="128"/>
    </location>
</feature>
<dbReference type="InterPro" id="IPR039375">
    <property type="entry name" value="NodN-like"/>
</dbReference>
<dbReference type="Pfam" id="PF01575">
    <property type="entry name" value="MaoC_dehydratas"/>
    <property type="match status" value="1"/>
</dbReference>
<dbReference type="InterPro" id="IPR002539">
    <property type="entry name" value="MaoC-like_dom"/>
</dbReference>
<protein>
    <submittedName>
        <fullName evidence="3">MaoC family dehydratase</fullName>
    </submittedName>
</protein>
<comment type="similarity">
    <text evidence="1">Belongs to the enoyl-CoA hydratase/isomerase family.</text>
</comment>